<evidence type="ECO:0000313" key="4">
    <source>
        <dbReference type="Proteomes" id="UP000680638"/>
    </source>
</evidence>
<feature type="transmembrane region" description="Helical" evidence="2">
    <location>
        <begin position="6"/>
        <end position="22"/>
    </location>
</feature>
<feature type="region of interest" description="Disordered" evidence="1">
    <location>
        <begin position="136"/>
        <end position="170"/>
    </location>
</feature>
<evidence type="ECO:0000313" key="3">
    <source>
        <dbReference type="EMBL" id="GIO65595.1"/>
    </source>
</evidence>
<keyword evidence="4" id="KW-1185">Reference proteome</keyword>
<feature type="region of interest" description="Disordered" evidence="1">
    <location>
        <begin position="24"/>
        <end position="116"/>
    </location>
</feature>
<feature type="compositionally biased region" description="Basic and acidic residues" evidence="1">
    <location>
        <begin position="44"/>
        <end position="55"/>
    </location>
</feature>
<accession>A0ABQ4LQQ8</accession>
<name>A0ABQ4LQQ8_9BACL</name>
<dbReference type="RefSeq" id="WP_212947213.1">
    <property type="nucleotide sequence ID" value="NZ_BORW01000001.1"/>
</dbReference>
<sequence length="195" mass="21180">MWILENFYWILIILFAVVSALSKSGKSKQKQNPRGMPTFGGGNGRDRRDARKEPRGFSGSPDAAGTREAADSRGTAAGDANLSRRRHAEASGRTSPFGDAPAAGPDDDTGEGVSEMWQDGRPETLEDSNAAMQMHLDRVNASLDRIEQTEPAPSLDRQAEQPRPVSRLAKEARNGVVWVEILGPPRSKRPYGGPK</sequence>
<dbReference type="EMBL" id="BORW01000001">
    <property type="protein sequence ID" value="GIO65595.1"/>
    <property type="molecule type" value="Genomic_DNA"/>
</dbReference>
<reference evidence="3 4" key="1">
    <citation type="submission" date="2021-03" db="EMBL/GenBank/DDBJ databases">
        <title>Antimicrobial resistance genes in bacteria isolated from Japanese honey, and their potential for conferring macrolide and lincosamide resistance in the American foulbrood pathogen Paenibacillus larvae.</title>
        <authorList>
            <person name="Okamoto M."/>
            <person name="Kumagai M."/>
            <person name="Kanamori H."/>
            <person name="Takamatsu D."/>
        </authorList>
    </citation>
    <scope>NUCLEOTIDE SEQUENCE [LARGE SCALE GENOMIC DNA]</scope>
    <source>
        <strain evidence="3 4">J21TS3</strain>
    </source>
</reference>
<keyword evidence="2" id="KW-0812">Transmembrane</keyword>
<keyword evidence="2" id="KW-0472">Membrane</keyword>
<protein>
    <submittedName>
        <fullName evidence="3">Uncharacterized protein</fullName>
    </submittedName>
</protein>
<evidence type="ECO:0000256" key="2">
    <source>
        <dbReference type="SAM" id="Phobius"/>
    </source>
</evidence>
<comment type="caution">
    <text evidence="3">The sequence shown here is derived from an EMBL/GenBank/DDBJ whole genome shotgun (WGS) entry which is preliminary data.</text>
</comment>
<proteinExistence type="predicted"/>
<dbReference type="Proteomes" id="UP000680638">
    <property type="component" value="Unassembled WGS sequence"/>
</dbReference>
<keyword evidence="2" id="KW-1133">Transmembrane helix</keyword>
<organism evidence="3 4">
    <name type="scientific">Paenibacillus cookii</name>
    <dbReference type="NCBI Taxonomy" id="157839"/>
    <lineage>
        <taxon>Bacteria</taxon>
        <taxon>Bacillati</taxon>
        <taxon>Bacillota</taxon>
        <taxon>Bacilli</taxon>
        <taxon>Bacillales</taxon>
        <taxon>Paenibacillaceae</taxon>
        <taxon>Paenibacillus</taxon>
    </lineage>
</organism>
<evidence type="ECO:0000256" key="1">
    <source>
        <dbReference type="SAM" id="MobiDB-lite"/>
    </source>
</evidence>
<gene>
    <name evidence="3" type="ORF">J21TS3_04160</name>
</gene>